<dbReference type="AlphaFoldDB" id="A0A5N6LE00"/>
<comment type="caution">
    <text evidence="1">The sequence shown here is derived from an EMBL/GenBank/DDBJ whole genome shotgun (WGS) entry which is preliminary data.</text>
</comment>
<organism evidence="1 2">
    <name type="scientific">Mikania micrantha</name>
    <name type="common">bitter vine</name>
    <dbReference type="NCBI Taxonomy" id="192012"/>
    <lineage>
        <taxon>Eukaryota</taxon>
        <taxon>Viridiplantae</taxon>
        <taxon>Streptophyta</taxon>
        <taxon>Embryophyta</taxon>
        <taxon>Tracheophyta</taxon>
        <taxon>Spermatophyta</taxon>
        <taxon>Magnoliopsida</taxon>
        <taxon>eudicotyledons</taxon>
        <taxon>Gunneridae</taxon>
        <taxon>Pentapetalae</taxon>
        <taxon>asterids</taxon>
        <taxon>campanulids</taxon>
        <taxon>Asterales</taxon>
        <taxon>Asteraceae</taxon>
        <taxon>Asteroideae</taxon>
        <taxon>Heliantheae alliance</taxon>
        <taxon>Eupatorieae</taxon>
        <taxon>Mikania</taxon>
    </lineage>
</organism>
<keyword evidence="2" id="KW-1185">Reference proteome</keyword>
<evidence type="ECO:0000313" key="2">
    <source>
        <dbReference type="Proteomes" id="UP000326396"/>
    </source>
</evidence>
<dbReference type="Proteomes" id="UP000326396">
    <property type="component" value="Unassembled WGS sequence"/>
</dbReference>
<accession>A0A5N6LE00</accession>
<name>A0A5N6LE00_9ASTR</name>
<protein>
    <submittedName>
        <fullName evidence="1">Uncharacterized protein</fullName>
    </submittedName>
</protein>
<gene>
    <name evidence="1" type="ORF">E3N88_44568</name>
</gene>
<dbReference type="EMBL" id="SZYD01001849">
    <property type="protein sequence ID" value="KAD0241434.1"/>
    <property type="molecule type" value="Genomic_DNA"/>
</dbReference>
<evidence type="ECO:0000313" key="1">
    <source>
        <dbReference type="EMBL" id="KAD0241434.1"/>
    </source>
</evidence>
<proteinExistence type="predicted"/>
<sequence>MIRIESGSENAKIGAADLQWAYHTPRLGVSYAQNLTLRPELSVNAGIWATGTVGVPYARSKVGSATKVRIGMRRIEPC</sequence>
<reference evidence="1 2" key="1">
    <citation type="submission" date="2019-05" db="EMBL/GenBank/DDBJ databases">
        <title>Mikania micrantha, genome provides insights into the molecular mechanism of rapid growth.</title>
        <authorList>
            <person name="Liu B."/>
        </authorList>
    </citation>
    <scope>NUCLEOTIDE SEQUENCE [LARGE SCALE GENOMIC DNA]</scope>
    <source>
        <strain evidence="1">NLD-2019</strain>
        <tissue evidence="1">Leaf</tissue>
    </source>
</reference>